<dbReference type="SUPFAM" id="SSF141130">
    <property type="entry name" value="Acetamidase/Formamidase-like"/>
    <property type="match status" value="1"/>
</dbReference>
<feature type="compositionally biased region" description="Low complexity" evidence="1">
    <location>
        <begin position="343"/>
        <end position="356"/>
    </location>
</feature>
<dbReference type="Proteomes" id="UP000276232">
    <property type="component" value="Unassembled WGS sequence"/>
</dbReference>
<dbReference type="RefSeq" id="WP_123381015.1">
    <property type="nucleotide sequence ID" value="NZ_RJKN01000008.1"/>
</dbReference>
<gene>
    <name evidence="2" type="ORF">EDC03_2942</name>
</gene>
<dbReference type="InterPro" id="IPR004304">
    <property type="entry name" value="FmdA_AmdA"/>
</dbReference>
<name>A0A3N1G9X2_9ACTN</name>
<feature type="region of interest" description="Disordered" evidence="1">
    <location>
        <begin position="44"/>
        <end position="76"/>
    </location>
</feature>
<accession>A0A3N1G9X2</accession>
<dbReference type="GO" id="GO:0016811">
    <property type="term" value="F:hydrolase activity, acting on carbon-nitrogen (but not peptide) bonds, in linear amides"/>
    <property type="evidence" value="ECO:0007669"/>
    <property type="project" value="InterPro"/>
</dbReference>
<reference evidence="2 3" key="1">
    <citation type="journal article" date="2015" name="Stand. Genomic Sci.">
        <title>Genomic Encyclopedia of Bacterial and Archaeal Type Strains, Phase III: the genomes of soil and plant-associated and newly described type strains.</title>
        <authorList>
            <person name="Whitman W.B."/>
            <person name="Woyke T."/>
            <person name="Klenk H.P."/>
            <person name="Zhou Y."/>
            <person name="Lilburn T.G."/>
            <person name="Beck B.J."/>
            <person name="De Vos P."/>
            <person name="Vandamme P."/>
            <person name="Eisen J.A."/>
            <person name="Garrity G."/>
            <person name="Hugenholtz P."/>
            <person name="Kyrpides N.C."/>
        </authorList>
    </citation>
    <scope>NUCLEOTIDE SEQUENCE [LARGE SCALE GENOMIC DNA]</scope>
    <source>
        <strain evidence="2 3">CECT 7306</strain>
    </source>
</reference>
<dbReference type="PANTHER" id="PTHR31891:SF1">
    <property type="entry name" value="FORMAMIDASE C869.04-RELATED"/>
    <property type="match status" value="1"/>
</dbReference>
<organism evidence="2 3">
    <name type="scientific">Pseudokineococcus lusitanus</name>
    <dbReference type="NCBI Taxonomy" id="763993"/>
    <lineage>
        <taxon>Bacteria</taxon>
        <taxon>Bacillati</taxon>
        <taxon>Actinomycetota</taxon>
        <taxon>Actinomycetes</taxon>
        <taxon>Kineosporiales</taxon>
        <taxon>Kineosporiaceae</taxon>
        <taxon>Pseudokineococcus</taxon>
    </lineage>
</organism>
<dbReference type="OrthoDB" id="9785236at2"/>
<feature type="region of interest" description="Disordered" evidence="1">
    <location>
        <begin position="323"/>
        <end position="389"/>
    </location>
</feature>
<dbReference type="PANTHER" id="PTHR31891">
    <property type="entry name" value="FORMAMIDASE C869.04-RELATED"/>
    <property type="match status" value="1"/>
</dbReference>
<evidence type="ECO:0000256" key="1">
    <source>
        <dbReference type="SAM" id="MobiDB-lite"/>
    </source>
</evidence>
<dbReference type="Gene3D" id="3.10.28.20">
    <property type="entry name" value="Acetamidase/Formamidase-like domains"/>
    <property type="match status" value="1"/>
</dbReference>
<sequence length="389" mass="40756">MAVHVVPHRDASLHGRFDADLPPLLEVASGDVLVLSTVDAGWHADEQGDLHGPDAAPAPRPGRDREQDPGHALTGPFAVVGAEPGTVLEVRVRALEPGGWGWTRAGGWPSWCNDALGVADADPEMLLWHLAWDAAAGTGTARDQHGDVVALRPFLGVVGVCPAGPGPRSTVPPRRTGGNLDCRELVVGSSLFLPVEVPGALLSVGDGHAAQGDGEVSGLAVECPMRRVELEVVLHTAPSPALARTPRATTPAGDVTFGVDADLRRATVMALDGMVELLRERHGLGRTRALALASVAVDLRVTQVVNQVHGVHAVLPPGRLVVGGRCRRPSRPSSRHRDRRRLGGPAADRGGPAPHGSSCRRPLRCSPPGPMDRHDGTRSSGPRRSGESV</sequence>
<dbReference type="Pfam" id="PF03069">
    <property type="entry name" value="FmdA_AmdA"/>
    <property type="match status" value="2"/>
</dbReference>
<dbReference type="Gene3D" id="2.60.120.580">
    <property type="entry name" value="Acetamidase/Formamidase-like domains"/>
    <property type="match status" value="2"/>
</dbReference>
<proteinExistence type="predicted"/>
<comment type="caution">
    <text evidence="2">The sequence shown here is derived from an EMBL/GenBank/DDBJ whole genome shotgun (WGS) entry which is preliminary data.</text>
</comment>
<protein>
    <submittedName>
        <fullName evidence="2">Acetamidase/formamidase</fullName>
    </submittedName>
</protein>
<dbReference type="InParanoid" id="A0A3N1G9X2"/>
<dbReference type="EMBL" id="RJKN01000008">
    <property type="protein sequence ID" value="ROP27014.1"/>
    <property type="molecule type" value="Genomic_DNA"/>
</dbReference>
<evidence type="ECO:0000313" key="2">
    <source>
        <dbReference type="EMBL" id="ROP27014.1"/>
    </source>
</evidence>
<evidence type="ECO:0000313" key="3">
    <source>
        <dbReference type="Proteomes" id="UP000276232"/>
    </source>
</evidence>
<keyword evidence="3" id="KW-1185">Reference proteome</keyword>
<dbReference type="AlphaFoldDB" id="A0A3N1G9X2"/>
<feature type="compositionally biased region" description="Basic residues" evidence="1">
    <location>
        <begin position="325"/>
        <end position="342"/>
    </location>
</feature>